<dbReference type="Proteomes" id="UP001085076">
    <property type="component" value="Miscellaneous, Linkage group lg03"/>
</dbReference>
<reference evidence="2" key="1">
    <citation type="submission" date="2021-03" db="EMBL/GenBank/DDBJ databases">
        <authorList>
            <person name="Li Z."/>
            <person name="Yang C."/>
        </authorList>
    </citation>
    <scope>NUCLEOTIDE SEQUENCE</scope>
    <source>
        <strain evidence="2">Dzin_1.0</strain>
        <tissue evidence="2">Leaf</tissue>
    </source>
</reference>
<evidence type="ECO:0000313" key="3">
    <source>
        <dbReference type="Proteomes" id="UP001085076"/>
    </source>
</evidence>
<dbReference type="PANTHER" id="PTHR31087">
    <property type="match status" value="1"/>
</dbReference>
<organism evidence="2 3">
    <name type="scientific">Dioscorea zingiberensis</name>
    <dbReference type="NCBI Taxonomy" id="325984"/>
    <lineage>
        <taxon>Eukaryota</taxon>
        <taxon>Viridiplantae</taxon>
        <taxon>Streptophyta</taxon>
        <taxon>Embryophyta</taxon>
        <taxon>Tracheophyta</taxon>
        <taxon>Spermatophyta</taxon>
        <taxon>Magnoliopsida</taxon>
        <taxon>Liliopsida</taxon>
        <taxon>Dioscoreales</taxon>
        <taxon>Dioscoreaceae</taxon>
        <taxon>Dioscorea</taxon>
    </lineage>
</organism>
<protein>
    <submittedName>
        <fullName evidence="2">Uncharacterized protein</fullName>
    </submittedName>
</protein>
<evidence type="ECO:0000256" key="1">
    <source>
        <dbReference type="ARBA" id="ARBA00005437"/>
    </source>
</evidence>
<dbReference type="AlphaFoldDB" id="A0A9D5CUJ2"/>
<accession>A0A9D5CUJ2</accession>
<dbReference type="OrthoDB" id="770293at2759"/>
<evidence type="ECO:0000313" key="2">
    <source>
        <dbReference type="EMBL" id="KAJ0979267.1"/>
    </source>
</evidence>
<dbReference type="InterPro" id="IPR025659">
    <property type="entry name" value="Tubby-like_C"/>
</dbReference>
<dbReference type="EMBL" id="JAGGNH010000003">
    <property type="protein sequence ID" value="KAJ0979267.1"/>
    <property type="molecule type" value="Genomic_DNA"/>
</dbReference>
<comment type="caution">
    <text evidence="2">The sequence shown here is derived from an EMBL/GenBank/DDBJ whole genome shotgun (WGS) entry which is preliminary data.</text>
</comment>
<dbReference type="PANTHER" id="PTHR31087:SF85">
    <property type="entry name" value="PROTEIN LURP-ONE-RELATED 7"/>
    <property type="match status" value="1"/>
</dbReference>
<comment type="similarity">
    <text evidence="1">Belongs to the LOR family.</text>
</comment>
<name>A0A9D5CUJ2_9LILI</name>
<dbReference type="SUPFAM" id="SSF54518">
    <property type="entry name" value="Tubby C-terminal domain-like"/>
    <property type="match status" value="1"/>
</dbReference>
<reference evidence="2" key="2">
    <citation type="journal article" date="2022" name="Hortic Res">
        <title>The genome of Dioscorea zingiberensis sheds light on the biosynthesis, origin and evolution of the medicinally important diosgenin saponins.</title>
        <authorList>
            <person name="Li Y."/>
            <person name="Tan C."/>
            <person name="Li Z."/>
            <person name="Guo J."/>
            <person name="Li S."/>
            <person name="Chen X."/>
            <person name="Wang C."/>
            <person name="Dai X."/>
            <person name="Yang H."/>
            <person name="Song W."/>
            <person name="Hou L."/>
            <person name="Xu J."/>
            <person name="Tong Z."/>
            <person name="Xu A."/>
            <person name="Yuan X."/>
            <person name="Wang W."/>
            <person name="Yang Q."/>
            <person name="Chen L."/>
            <person name="Sun Z."/>
            <person name="Wang K."/>
            <person name="Pan B."/>
            <person name="Chen J."/>
            <person name="Bao Y."/>
            <person name="Liu F."/>
            <person name="Qi X."/>
            <person name="Gang D.R."/>
            <person name="Wen J."/>
            <person name="Li J."/>
        </authorList>
    </citation>
    <scope>NUCLEOTIDE SEQUENCE</scope>
    <source>
        <strain evidence="2">Dzin_1.0</strain>
    </source>
</reference>
<dbReference type="Pfam" id="PF04525">
    <property type="entry name" value="LOR"/>
    <property type="match status" value="1"/>
</dbReference>
<proteinExistence type="inferred from homology"/>
<gene>
    <name evidence="2" type="ORF">J5N97_014741</name>
</gene>
<dbReference type="InterPro" id="IPR038595">
    <property type="entry name" value="LOR_sf"/>
</dbReference>
<dbReference type="Gene3D" id="2.40.160.200">
    <property type="entry name" value="LURP1-related"/>
    <property type="match status" value="1"/>
</dbReference>
<sequence length="203" mass="22922">MAARLRTGEEEIDRGMDSDASLLMSTWKIPVDYKVYKGRLWGDLTVYDAYGNLVYRVSGRSSSSSPRCIKTLFDAAGTPLISVANLDTGWQGFRGNSWDSKDLVFTVQKAVYSTFKTEIIIFVAGGSVGDPRWTYRLIGSPFRRSCTIYRENSIVAQTNLLYKLRKVIYSRHKFRVTVYPEVDHVLVMAMLVIFFGGSSTLLL</sequence>
<keyword evidence="3" id="KW-1185">Reference proteome</keyword>
<dbReference type="InterPro" id="IPR007612">
    <property type="entry name" value="LOR"/>
</dbReference>